<dbReference type="Gramene" id="ERM95028">
    <property type="protein sequence ID" value="ERM95028"/>
    <property type="gene ID" value="AMTR_s00009p00241330"/>
</dbReference>
<evidence type="ECO:0000313" key="1">
    <source>
        <dbReference type="EMBL" id="ERM95028.1"/>
    </source>
</evidence>
<keyword evidence="2" id="KW-1185">Reference proteome</keyword>
<dbReference type="EMBL" id="KI397501">
    <property type="protein sequence ID" value="ERM95028.1"/>
    <property type="molecule type" value="Genomic_DNA"/>
</dbReference>
<evidence type="ECO:0000313" key="2">
    <source>
        <dbReference type="Proteomes" id="UP000017836"/>
    </source>
</evidence>
<proteinExistence type="predicted"/>
<sequence length="86" mass="9326">MPERYRLQNMHCQSACGSIAGAMSLKCRSALCNCWSAVTPKHVLPDLRLSERIVSKTCTAGAPSALLERCVFSAEAPYPTVGALWL</sequence>
<dbReference type="Proteomes" id="UP000017836">
    <property type="component" value="Unassembled WGS sequence"/>
</dbReference>
<name>W1NHQ2_AMBTC</name>
<protein>
    <submittedName>
        <fullName evidence="1">Uncharacterized protein</fullName>
    </submittedName>
</protein>
<reference evidence="2" key="1">
    <citation type="journal article" date="2013" name="Science">
        <title>The Amborella genome and the evolution of flowering plants.</title>
        <authorList>
            <consortium name="Amborella Genome Project"/>
        </authorList>
    </citation>
    <scope>NUCLEOTIDE SEQUENCE [LARGE SCALE GENOMIC DNA]</scope>
</reference>
<dbReference type="HOGENOM" id="CLU_2500907_0_0_1"/>
<dbReference type="AlphaFoldDB" id="W1NHQ2"/>
<organism evidence="1 2">
    <name type="scientific">Amborella trichopoda</name>
    <dbReference type="NCBI Taxonomy" id="13333"/>
    <lineage>
        <taxon>Eukaryota</taxon>
        <taxon>Viridiplantae</taxon>
        <taxon>Streptophyta</taxon>
        <taxon>Embryophyta</taxon>
        <taxon>Tracheophyta</taxon>
        <taxon>Spermatophyta</taxon>
        <taxon>Magnoliopsida</taxon>
        <taxon>Amborellales</taxon>
        <taxon>Amborellaceae</taxon>
        <taxon>Amborella</taxon>
    </lineage>
</organism>
<gene>
    <name evidence="1" type="ORF">AMTR_s00009p00241330</name>
</gene>
<accession>W1NHQ2</accession>